<name>A0A7Z0LMX2_9GAMM</name>
<evidence type="ECO:0000313" key="3">
    <source>
        <dbReference type="Proteomes" id="UP000586119"/>
    </source>
</evidence>
<organism evidence="2 3">
    <name type="scientific">Vreelandella salicampi</name>
    <dbReference type="NCBI Taxonomy" id="1449798"/>
    <lineage>
        <taxon>Bacteria</taxon>
        <taxon>Pseudomonadati</taxon>
        <taxon>Pseudomonadota</taxon>
        <taxon>Gammaproteobacteria</taxon>
        <taxon>Oceanospirillales</taxon>
        <taxon>Halomonadaceae</taxon>
        <taxon>Vreelandella</taxon>
    </lineage>
</organism>
<feature type="region of interest" description="Disordered" evidence="1">
    <location>
        <begin position="1"/>
        <end position="25"/>
    </location>
</feature>
<comment type="caution">
    <text evidence="2">The sequence shown here is derived from an EMBL/GenBank/DDBJ whole genome shotgun (WGS) entry which is preliminary data.</text>
</comment>
<reference evidence="2 3" key="1">
    <citation type="journal article" date="2015" name="Int. J. Syst. Evol. Microbiol.">
        <title>Halomonas salicampi sp. nov., a halotolerant and alkalitolerant bacterium isolated from a saltern soil.</title>
        <authorList>
            <person name="Lee J.C."/>
            <person name="Kim Y.S."/>
            <person name="Yun B.S."/>
            <person name="Whang K.S."/>
        </authorList>
    </citation>
    <scope>NUCLEOTIDE SEQUENCE [LARGE SCALE GENOMIC DNA]</scope>
    <source>
        <strain evidence="2 3">BH103</strain>
    </source>
</reference>
<sequence length="105" mass="11868">MNDAMQRLRRKLQGAKTHAPSSTYDDDLEQQQAMLEIYPVSRCNSCGNVAYPLSCYCTNPGCADYARRDHPLLGNVTLGHINFQGQWLTPGEHFCWIDQHKPSQG</sequence>
<gene>
    <name evidence="2" type="ORF">HZS81_14130</name>
</gene>
<accession>A0A7Z0LMX2</accession>
<proteinExistence type="predicted"/>
<dbReference type="RefSeq" id="WP_179931189.1">
    <property type="nucleotide sequence ID" value="NZ_JACCDF010000013.1"/>
</dbReference>
<dbReference type="Proteomes" id="UP000586119">
    <property type="component" value="Unassembled WGS sequence"/>
</dbReference>
<dbReference type="EMBL" id="JACCDF010000013">
    <property type="protein sequence ID" value="NYS61893.1"/>
    <property type="molecule type" value="Genomic_DNA"/>
</dbReference>
<evidence type="ECO:0000256" key="1">
    <source>
        <dbReference type="SAM" id="MobiDB-lite"/>
    </source>
</evidence>
<keyword evidence="3" id="KW-1185">Reference proteome</keyword>
<dbReference type="AlphaFoldDB" id="A0A7Z0LMX2"/>
<protein>
    <submittedName>
        <fullName evidence="2">Uncharacterized protein</fullName>
    </submittedName>
</protein>
<evidence type="ECO:0000313" key="2">
    <source>
        <dbReference type="EMBL" id="NYS61893.1"/>
    </source>
</evidence>